<keyword evidence="5" id="KW-1185">Reference proteome</keyword>
<dbReference type="OrthoDB" id="274622at2759"/>
<evidence type="ECO:0000256" key="3">
    <source>
        <dbReference type="ARBA" id="ARBA00023274"/>
    </source>
</evidence>
<protein>
    <submittedName>
        <fullName evidence="4">Uncharacterized protein</fullName>
    </submittedName>
</protein>
<reference evidence="4" key="2">
    <citation type="submission" date="2020-11" db="EMBL/GenBank/DDBJ databases">
        <authorList>
            <person name="Cecchin M."/>
            <person name="Marcolungo L."/>
            <person name="Rossato M."/>
            <person name="Girolomoni L."/>
            <person name="Cosentino E."/>
            <person name="Cuine S."/>
            <person name="Li-Beisson Y."/>
            <person name="Delledonne M."/>
            <person name="Ballottari M."/>
        </authorList>
    </citation>
    <scope>NUCLEOTIDE SEQUENCE</scope>
    <source>
        <strain evidence="4">211/11P</strain>
        <tissue evidence="4">Whole cell</tissue>
    </source>
</reference>
<comment type="similarity">
    <text evidence="1">Belongs to the universal ribosomal protein uL13 family.</text>
</comment>
<dbReference type="PANTHER" id="PTHR11545">
    <property type="entry name" value="RIBOSOMAL PROTEIN L13"/>
    <property type="match status" value="1"/>
</dbReference>
<evidence type="ECO:0000256" key="1">
    <source>
        <dbReference type="ARBA" id="ARBA00006227"/>
    </source>
</evidence>
<dbReference type="AlphaFoldDB" id="A0A9D4TXQ2"/>
<evidence type="ECO:0000313" key="5">
    <source>
        <dbReference type="Proteomes" id="UP001055712"/>
    </source>
</evidence>
<dbReference type="Proteomes" id="UP001055712">
    <property type="component" value="Unassembled WGS sequence"/>
</dbReference>
<organism evidence="4 5">
    <name type="scientific">Chlorella vulgaris</name>
    <name type="common">Green alga</name>
    <dbReference type="NCBI Taxonomy" id="3077"/>
    <lineage>
        <taxon>Eukaryota</taxon>
        <taxon>Viridiplantae</taxon>
        <taxon>Chlorophyta</taxon>
        <taxon>core chlorophytes</taxon>
        <taxon>Trebouxiophyceae</taxon>
        <taxon>Chlorellales</taxon>
        <taxon>Chlorellaceae</taxon>
        <taxon>Chlorella clade</taxon>
        <taxon>Chlorella</taxon>
    </lineage>
</organism>
<gene>
    <name evidence="4" type="ORF">D9Q98_000079</name>
</gene>
<dbReference type="GO" id="GO:0017148">
    <property type="term" value="P:negative regulation of translation"/>
    <property type="evidence" value="ECO:0007669"/>
    <property type="project" value="TreeGrafter"/>
</dbReference>
<dbReference type="PANTHER" id="PTHR11545:SF41">
    <property type="entry name" value="50S RIBOSOMAL PROTEIN L13, CHLOROPLASTIC"/>
    <property type="match status" value="1"/>
</dbReference>
<dbReference type="EMBL" id="SIDB01000001">
    <property type="protein sequence ID" value="KAI3437627.1"/>
    <property type="molecule type" value="Genomic_DNA"/>
</dbReference>
<dbReference type="GO" id="GO:0003735">
    <property type="term" value="F:structural constituent of ribosome"/>
    <property type="evidence" value="ECO:0007669"/>
    <property type="project" value="InterPro"/>
</dbReference>
<comment type="caution">
    <text evidence="4">The sequence shown here is derived from an EMBL/GenBank/DDBJ whole genome shotgun (WGS) entry which is preliminary data.</text>
</comment>
<evidence type="ECO:0000313" key="4">
    <source>
        <dbReference type="EMBL" id="KAI3437627.1"/>
    </source>
</evidence>
<dbReference type="InterPro" id="IPR005823">
    <property type="entry name" value="Ribosomal_uL13_bac-type"/>
</dbReference>
<dbReference type="GO" id="GO:0005762">
    <property type="term" value="C:mitochondrial large ribosomal subunit"/>
    <property type="evidence" value="ECO:0007669"/>
    <property type="project" value="TreeGrafter"/>
</dbReference>
<dbReference type="HAMAP" id="MF_01366">
    <property type="entry name" value="Ribosomal_uL13"/>
    <property type="match status" value="1"/>
</dbReference>
<reference evidence="4" key="1">
    <citation type="journal article" date="2019" name="Plant J.">
        <title>Chlorella vulgaris genome assembly and annotation reveals the molecular basis for metabolic acclimation to high light conditions.</title>
        <authorList>
            <person name="Cecchin M."/>
            <person name="Marcolungo L."/>
            <person name="Rossato M."/>
            <person name="Girolomoni L."/>
            <person name="Cosentino E."/>
            <person name="Cuine S."/>
            <person name="Li-Beisson Y."/>
            <person name="Delledonne M."/>
            <person name="Ballottari M."/>
        </authorList>
    </citation>
    <scope>NUCLEOTIDE SEQUENCE</scope>
    <source>
        <strain evidence="4">211/11P</strain>
    </source>
</reference>
<dbReference type="NCBIfam" id="TIGR01066">
    <property type="entry name" value="rplM_bact"/>
    <property type="match status" value="1"/>
</dbReference>
<proteinExistence type="inferred from homology"/>
<dbReference type="GO" id="GO:0006412">
    <property type="term" value="P:translation"/>
    <property type="evidence" value="ECO:0007669"/>
    <property type="project" value="InterPro"/>
</dbReference>
<keyword evidence="3" id="KW-0687">Ribonucleoprotein</keyword>
<dbReference type="SUPFAM" id="SSF52161">
    <property type="entry name" value="Ribosomal protein L13"/>
    <property type="match status" value="1"/>
</dbReference>
<accession>A0A9D4TXQ2</accession>
<dbReference type="InterPro" id="IPR036899">
    <property type="entry name" value="Ribosomal_uL13_sf"/>
</dbReference>
<keyword evidence="2" id="KW-0689">Ribosomal protein</keyword>
<evidence type="ECO:0000256" key="2">
    <source>
        <dbReference type="ARBA" id="ARBA00022980"/>
    </source>
</evidence>
<name>A0A9D4TXQ2_CHLVU</name>
<dbReference type="GO" id="GO:0003729">
    <property type="term" value="F:mRNA binding"/>
    <property type="evidence" value="ECO:0007669"/>
    <property type="project" value="TreeGrafter"/>
</dbReference>
<dbReference type="CDD" id="cd00392">
    <property type="entry name" value="Ribosomal_L13"/>
    <property type="match status" value="1"/>
</dbReference>
<dbReference type="Pfam" id="PF00572">
    <property type="entry name" value="Ribosomal_L13"/>
    <property type="match status" value="1"/>
</dbReference>
<dbReference type="Gene3D" id="3.90.1180.10">
    <property type="entry name" value="Ribosomal protein L13"/>
    <property type="match status" value="1"/>
</dbReference>
<sequence length="218" mass="23983">MAAAAGTMQVACLSQQRCSVAKSFAGSKVAPFRPQRAVARQQSAIVCAAATAELKKMGPDLWNDTYYPTASDAANVFKQWYIIDAEGQTLGRVASLAAFYIRGKNMSSYTPSVNMGGYVVIINADKVSVTGRKETEKMYFRHTIGRPGGMRMESLRDLRQRLPERILEKCVKGMLPKGRIASPLFNHLKVYKGAAHPHEAQRPLDITSRISKKASESL</sequence>
<dbReference type="InterPro" id="IPR005822">
    <property type="entry name" value="Ribosomal_uL13"/>
</dbReference>